<protein>
    <submittedName>
        <fullName evidence="2">Uncharacterized protein</fullName>
    </submittedName>
</protein>
<accession>A0AAN7GLI1</accession>
<name>A0AAN7GLI1_9MYRT</name>
<dbReference type="GO" id="GO:0006508">
    <property type="term" value="P:proteolysis"/>
    <property type="evidence" value="ECO:0007669"/>
    <property type="project" value="InterPro"/>
</dbReference>
<dbReference type="SUPFAM" id="SSF53474">
    <property type="entry name" value="alpha/beta-Hydrolases"/>
    <property type="match status" value="1"/>
</dbReference>
<dbReference type="InterPro" id="IPR001563">
    <property type="entry name" value="Peptidase_S10"/>
</dbReference>
<dbReference type="AlphaFoldDB" id="A0AAN7GLI1"/>
<reference evidence="2 3" key="1">
    <citation type="journal article" date="2023" name="Hortic Res">
        <title>Pangenome of water caltrop reveals structural variations and asymmetric subgenome divergence after allopolyploidization.</title>
        <authorList>
            <person name="Zhang X."/>
            <person name="Chen Y."/>
            <person name="Wang L."/>
            <person name="Yuan Y."/>
            <person name="Fang M."/>
            <person name="Shi L."/>
            <person name="Lu R."/>
            <person name="Comes H.P."/>
            <person name="Ma Y."/>
            <person name="Chen Y."/>
            <person name="Huang G."/>
            <person name="Zhou Y."/>
            <person name="Zheng Z."/>
            <person name="Qiu Y."/>
        </authorList>
    </citation>
    <scope>NUCLEOTIDE SEQUENCE [LARGE SCALE GENOMIC DNA]</scope>
    <source>
        <tissue evidence="2">Roots</tissue>
    </source>
</reference>
<comment type="caution">
    <text evidence="2">The sequence shown here is derived from an EMBL/GenBank/DDBJ whole genome shotgun (WGS) entry which is preliminary data.</text>
</comment>
<evidence type="ECO:0000313" key="2">
    <source>
        <dbReference type="EMBL" id="KAK4741888.1"/>
    </source>
</evidence>
<proteinExistence type="inferred from homology"/>
<dbReference type="EMBL" id="JAXIOK010000024">
    <property type="protein sequence ID" value="KAK4741888.1"/>
    <property type="molecule type" value="Genomic_DNA"/>
</dbReference>
<dbReference type="InterPro" id="IPR029058">
    <property type="entry name" value="AB_hydrolase_fold"/>
</dbReference>
<dbReference type="Gene3D" id="3.40.50.1820">
    <property type="entry name" value="alpha/beta hydrolase"/>
    <property type="match status" value="1"/>
</dbReference>
<evidence type="ECO:0000313" key="3">
    <source>
        <dbReference type="Proteomes" id="UP001345219"/>
    </source>
</evidence>
<dbReference type="Proteomes" id="UP001345219">
    <property type="component" value="Chromosome 19"/>
</dbReference>
<dbReference type="Pfam" id="PF00450">
    <property type="entry name" value="Peptidase_S10"/>
    <property type="match status" value="1"/>
</dbReference>
<gene>
    <name evidence="2" type="ORF">SAY87_025476</name>
</gene>
<sequence>MAFVSCSIDVYTSTMNDWMKDLKVGIPALLEDGIRVLIYAGEYDLRCNWLGWAVFGTLTYPKSGIFKVRLEAAGCADNGKLCIAALLRPSLEEQISTATWINCFRDIEKETSCLVSLFVAESRGYKY</sequence>
<evidence type="ECO:0000256" key="1">
    <source>
        <dbReference type="ARBA" id="ARBA00009431"/>
    </source>
</evidence>
<organism evidence="2 3">
    <name type="scientific">Trapa incisa</name>
    <dbReference type="NCBI Taxonomy" id="236973"/>
    <lineage>
        <taxon>Eukaryota</taxon>
        <taxon>Viridiplantae</taxon>
        <taxon>Streptophyta</taxon>
        <taxon>Embryophyta</taxon>
        <taxon>Tracheophyta</taxon>
        <taxon>Spermatophyta</taxon>
        <taxon>Magnoliopsida</taxon>
        <taxon>eudicotyledons</taxon>
        <taxon>Gunneridae</taxon>
        <taxon>Pentapetalae</taxon>
        <taxon>rosids</taxon>
        <taxon>malvids</taxon>
        <taxon>Myrtales</taxon>
        <taxon>Lythraceae</taxon>
        <taxon>Trapa</taxon>
    </lineage>
</organism>
<dbReference type="GO" id="GO:0004185">
    <property type="term" value="F:serine-type carboxypeptidase activity"/>
    <property type="evidence" value="ECO:0007669"/>
    <property type="project" value="InterPro"/>
</dbReference>
<keyword evidence="3" id="KW-1185">Reference proteome</keyword>
<comment type="similarity">
    <text evidence="1">Belongs to the peptidase S10 family.</text>
</comment>